<name>U3P2P8_LEIXC</name>
<feature type="domain" description="Helicase ATP-binding" evidence="10">
    <location>
        <begin position="31"/>
        <end position="224"/>
    </location>
</feature>
<feature type="region of interest" description="Disordered" evidence="9">
    <location>
        <begin position="967"/>
        <end position="987"/>
    </location>
</feature>
<dbReference type="NCBIfam" id="NF007284">
    <property type="entry name" value="PRK09751.1"/>
    <property type="match status" value="1"/>
</dbReference>
<keyword evidence="4" id="KW-0347">Helicase</keyword>
<dbReference type="CDD" id="cd18796">
    <property type="entry name" value="SF2_C_LHR"/>
    <property type="match status" value="1"/>
</dbReference>
<dbReference type="Gene3D" id="3.40.50.300">
    <property type="entry name" value="P-loop containing nucleotide triphosphate hydrolases"/>
    <property type="match status" value="2"/>
</dbReference>
<dbReference type="SMART" id="SM00490">
    <property type="entry name" value="HELICc"/>
    <property type="match status" value="1"/>
</dbReference>
<dbReference type="Pfam" id="PF00270">
    <property type="entry name" value="DEAD"/>
    <property type="match status" value="1"/>
</dbReference>
<evidence type="ECO:0000256" key="5">
    <source>
        <dbReference type="ARBA" id="ARBA00022840"/>
    </source>
</evidence>
<evidence type="ECO:0008006" key="14">
    <source>
        <dbReference type="Google" id="ProtNLM"/>
    </source>
</evidence>
<dbReference type="STRING" id="1389489.O159_03800"/>
<dbReference type="InterPro" id="IPR011545">
    <property type="entry name" value="DEAD/DEAH_box_helicase_dom"/>
</dbReference>
<dbReference type="GO" id="GO:0004386">
    <property type="term" value="F:helicase activity"/>
    <property type="evidence" value="ECO:0007669"/>
    <property type="project" value="UniProtKB-KW"/>
</dbReference>
<keyword evidence="6" id="KW-0238">DNA-binding</keyword>
<feature type="domain" description="Helicase C-terminal" evidence="11">
    <location>
        <begin position="273"/>
        <end position="469"/>
    </location>
</feature>
<dbReference type="GO" id="GO:0016887">
    <property type="term" value="F:ATP hydrolysis activity"/>
    <property type="evidence" value="ECO:0007669"/>
    <property type="project" value="TreeGrafter"/>
</dbReference>
<dbReference type="Pfam" id="PF23236">
    <property type="entry name" value="WHD_2nd_Lhr"/>
    <property type="match status" value="1"/>
</dbReference>
<dbReference type="OrthoDB" id="9815222at2"/>
<keyword evidence="7" id="KW-0234">DNA repair</keyword>
<dbReference type="GO" id="GO:0006281">
    <property type="term" value="P:DNA repair"/>
    <property type="evidence" value="ECO:0007669"/>
    <property type="project" value="UniProtKB-KW"/>
</dbReference>
<evidence type="ECO:0000259" key="11">
    <source>
        <dbReference type="PROSITE" id="PS51194"/>
    </source>
</evidence>
<keyword evidence="3" id="KW-0378">Hydrolase</keyword>
<dbReference type="SUPFAM" id="SSF52540">
    <property type="entry name" value="P-loop containing nucleoside triphosphate hydrolases"/>
    <property type="match status" value="1"/>
</dbReference>
<dbReference type="EMBL" id="CP006734">
    <property type="protein sequence ID" value="AGW40595.1"/>
    <property type="molecule type" value="Genomic_DNA"/>
</dbReference>
<dbReference type="RefSeq" id="WP_021754038.1">
    <property type="nucleotide sequence ID" value="NC_022438.1"/>
</dbReference>
<keyword evidence="2" id="KW-0227">DNA damage</keyword>
<dbReference type="InterPro" id="IPR055368">
    <property type="entry name" value="WH3_Lhr"/>
</dbReference>
<evidence type="ECO:0000259" key="10">
    <source>
        <dbReference type="PROSITE" id="PS51192"/>
    </source>
</evidence>
<dbReference type="Proteomes" id="UP000016743">
    <property type="component" value="Chromosome"/>
</dbReference>
<gene>
    <name evidence="12" type="ORF">O159_03800</name>
</gene>
<evidence type="ECO:0000256" key="7">
    <source>
        <dbReference type="ARBA" id="ARBA00023204"/>
    </source>
</evidence>
<evidence type="ECO:0000256" key="1">
    <source>
        <dbReference type="ARBA" id="ARBA00022741"/>
    </source>
</evidence>
<dbReference type="InterPro" id="IPR001650">
    <property type="entry name" value="Helicase_C-like"/>
</dbReference>
<dbReference type="HOGENOM" id="CLU_002025_3_1_11"/>
<reference evidence="12 13" key="1">
    <citation type="journal article" date="2013" name="Genome Announc.">
        <title>Complete Genome Sequence of Leifsonia xyli subsp. cynodontis Strain DSM46306, a Gram-Positive Bacterial Pathogen of Grasses.</title>
        <authorList>
            <person name="Monteiro-Vitorello C.B."/>
            <person name="Zerillo M.M."/>
            <person name="Van Sluys M.A."/>
            <person name="Camargo L.E."/>
            <person name="Kitajima J.P."/>
        </authorList>
    </citation>
    <scope>NUCLEOTIDE SEQUENCE [LARGE SCALE GENOMIC DNA]</scope>
    <source>
        <strain evidence="12 13">DSM 46306</strain>
    </source>
</reference>
<dbReference type="PANTHER" id="PTHR47962">
    <property type="entry name" value="ATP-DEPENDENT HELICASE LHR-RELATED-RELATED"/>
    <property type="match status" value="1"/>
</dbReference>
<feature type="region of interest" description="Disordered" evidence="9">
    <location>
        <begin position="310"/>
        <end position="331"/>
    </location>
</feature>
<evidence type="ECO:0000256" key="8">
    <source>
        <dbReference type="ARBA" id="ARBA00023235"/>
    </source>
</evidence>
<dbReference type="InterPro" id="IPR045628">
    <property type="entry name" value="Lhr_WH_dom"/>
</dbReference>
<evidence type="ECO:0000256" key="2">
    <source>
        <dbReference type="ARBA" id="ARBA00022763"/>
    </source>
</evidence>
<dbReference type="Pfam" id="PF23235">
    <property type="entry name" value="WHD_3rd_Lhr"/>
    <property type="match status" value="1"/>
</dbReference>
<dbReference type="InterPro" id="IPR055369">
    <property type="entry name" value="WH2_Lhr"/>
</dbReference>
<keyword evidence="8" id="KW-0413">Isomerase</keyword>
<proteinExistence type="predicted"/>
<sequence length="1565" mass="166891">MSDVLDRFSPATREWFRGAFAAPTEAQAGAWEAISRGRHALVIAPTGSGKTLASFLWAIDRLASEPRPADANPGTRVLYISPLKALGVDVERNLRAPLVGVTQTARRLGAQPPHVSVGVRSGDTPSAERRALVSNPPDILITTPESLFLMLTSQARETLTTVETVIVDEVHAVASTKRGAHLALSLERLDALLPGPAQRIGLSATVRPPEEVARFLAGQAPVEIVAPPAGKRFDLRVVVPVEDMSELGTSAVASGDDGSAPQAGSIWPHVEEAIVDRVLAHRSSIVFSNSRRLAERLTSRLNEIYEERMLGGTESEEAGGVASAEKTDPRRAPAELMGAAGQTRGSPAVTDDAEAPVLARAHHGSVSKEQRALIEDDLKSGRLRCVVATSSLELGIDMGAVELVVQVEAPPSVAGGLQRVGRAGHQVGEVSRGVVFPKHRADLVHSAVATERMVAGLIETLRVPANPLDILAQQTVAATALESLDADDWFDTVRRSAPFATLPRSAYDATLDLLAGRYPSDEFAELRPRIVWDRDAGTIAGRPGAQRLAVVSGGTIPDRGMFAVYLVGEKASRVGELDEEMVYESRVGDVFALGSTSWRIQEITHDRVNVTPAFGEPGRLPFWKGDGIGRPAELGRAVGAFLREVSAASPADAELRCVEAGLDGNATANLLAFLREQKEATGHLPTDRTLVVERFRDELGDWRVVLHSPFGMQVHSPWALAVQSRVRERYGVEAGAMAADDGVIVRLPDTDSAPPGAELFVFEPAKLDELVTAEVGGSALFASRFRECAARALLLPKQNPGKRSPLWQQRQKASQLLEVARKYPSFPIILETVRECLQDVYDLPALNEVAQQIAQSRIRLVEAYTETASPFARSLLFGYVAAFMYEGDSPLAERRAAALSLDTGLLAELLGRAELRELLDPAVIERVERQAQRLAPERRVRGVEGVADLLRLLGPLSAEEVAARLQPEGAAAEDAADSAPPSGAQRESAAAHLAALVDAKRALEISIAGTRRFAAIEDASRLRDALGVPLPMGVPVAFIEPVDDPLGDLVSGFARTHGPFETADIATRFGLGSAIVQDALRRLAHDSRVVEGEFRPHAHGAEWCDDEILRRLRRMSLAALRHEVEPVDTATFARFLPDWQHLGSSLRGVDAVASVIEQLAGARIPASAWESLVLPARVADYSPAMLDELTAAGEVIWAGDGALPGNDGWVSLHLSDAAPLTLAPPVESEPDEVQRGVLAALARGGGYFFRQLSDALGAERGEPVDDSTLVTALWDLVWAGLVTNDTLAPLRTHTGGGSAAHKRPRQPARSRMYRGRASGRSTMPARMGPPTVAGRWALLPERDLDSTVRAHGQAETLLERYGVVTRGSVMNEGTPGGFALAYKVLSGFEETGRARRGYFVETLGGAQFASGPTVDRLRSFARDHTQERPFGAVALAATDPANPYGAALPWPAAPRAADGATGSGTGHRPGRKAGALVVLVDGELTLYVERGGKSLLSFVAAETDDAARPALAAAARALAALVTGRRVDRLAIETANGGFVLGTPLGEALAEAGFLPTPRGLRLRG</sequence>
<feature type="region of interest" description="Disordered" evidence="9">
    <location>
        <begin position="1292"/>
        <end position="1330"/>
    </location>
</feature>
<dbReference type="PANTHER" id="PTHR47962:SF5">
    <property type="entry name" value="ATP-DEPENDENT HELICASE LHR-RELATED"/>
    <property type="match status" value="1"/>
</dbReference>
<dbReference type="InterPro" id="IPR027417">
    <property type="entry name" value="P-loop_NTPase"/>
</dbReference>
<feature type="compositionally biased region" description="Basic residues" evidence="9">
    <location>
        <begin position="1300"/>
        <end position="1314"/>
    </location>
</feature>
<dbReference type="PROSITE" id="PS51192">
    <property type="entry name" value="HELICASE_ATP_BIND_1"/>
    <property type="match status" value="1"/>
</dbReference>
<keyword evidence="13" id="KW-1185">Reference proteome</keyword>
<organism evidence="12 13">
    <name type="scientific">Leifsonia xyli subsp. cynodontis DSM 46306</name>
    <dbReference type="NCBI Taxonomy" id="1389489"/>
    <lineage>
        <taxon>Bacteria</taxon>
        <taxon>Bacillati</taxon>
        <taxon>Actinomycetota</taxon>
        <taxon>Actinomycetes</taxon>
        <taxon>Micrococcales</taxon>
        <taxon>Microbacteriaceae</taxon>
        <taxon>Leifsonia</taxon>
    </lineage>
</organism>
<keyword evidence="5" id="KW-0067">ATP-binding</keyword>
<evidence type="ECO:0000256" key="3">
    <source>
        <dbReference type="ARBA" id="ARBA00022801"/>
    </source>
</evidence>
<dbReference type="eggNOG" id="COG1201">
    <property type="taxonomic scope" value="Bacteria"/>
</dbReference>
<dbReference type="InterPro" id="IPR055367">
    <property type="entry name" value="WH4_Lhr"/>
</dbReference>
<dbReference type="CDD" id="cd17922">
    <property type="entry name" value="DEXHc_LHR-like"/>
    <property type="match status" value="1"/>
</dbReference>
<protein>
    <recommendedName>
        <fullName evidence="14">ATP-dependent helicase</fullName>
    </recommendedName>
</protein>
<evidence type="ECO:0000313" key="13">
    <source>
        <dbReference type="Proteomes" id="UP000016743"/>
    </source>
</evidence>
<dbReference type="InterPro" id="IPR013701">
    <property type="entry name" value="Lhr-like_DEAD/DEAH_assoc"/>
</dbReference>
<evidence type="ECO:0000256" key="6">
    <source>
        <dbReference type="ARBA" id="ARBA00023125"/>
    </source>
</evidence>
<dbReference type="Pfam" id="PF08494">
    <property type="entry name" value="DEAD_assoc"/>
    <property type="match status" value="1"/>
</dbReference>
<keyword evidence="1" id="KW-0547">Nucleotide-binding</keyword>
<dbReference type="Pfam" id="PF23234">
    <property type="entry name" value="WHD_4th_Lhr"/>
    <property type="match status" value="1"/>
</dbReference>
<dbReference type="GO" id="GO:0005524">
    <property type="term" value="F:ATP binding"/>
    <property type="evidence" value="ECO:0007669"/>
    <property type="project" value="UniProtKB-KW"/>
</dbReference>
<dbReference type="PROSITE" id="PS51194">
    <property type="entry name" value="HELICASE_CTER"/>
    <property type="match status" value="1"/>
</dbReference>
<feature type="compositionally biased region" description="Low complexity" evidence="9">
    <location>
        <begin position="968"/>
        <end position="987"/>
    </location>
</feature>
<evidence type="ECO:0000313" key="12">
    <source>
        <dbReference type="EMBL" id="AGW40595.1"/>
    </source>
</evidence>
<dbReference type="GO" id="GO:0003677">
    <property type="term" value="F:DNA binding"/>
    <property type="evidence" value="ECO:0007669"/>
    <property type="project" value="UniProtKB-KW"/>
</dbReference>
<dbReference type="Pfam" id="PF00271">
    <property type="entry name" value="Helicase_C"/>
    <property type="match status" value="1"/>
</dbReference>
<dbReference type="KEGG" id="lxy:O159_03800"/>
<dbReference type="InterPro" id="IPR014001">
    <property type="entry name" value="Helicase_ATP-bd"/>
</dbReference>
<dbReference type="SMART" id="SM00487">
    <property type="entry name" value="DEXDc"/>
    <property type="match status" value="1"/>
</dbReference>
<evidence type="ECO:0000256" key="9">
    <source>
        <dbReference type="SAM" id="MobiDB-lite"/>
    </source>
</evidence>
<dbReference type="PATRIC" id="fig|1389489.3.peg.364"/>
<dbReference type="Pfam" id="PF19306">
    <property type="entry name" value="WHD_Lhr"/>
    <property type="match status" value="1"/>
</dbReference>
<accession>U3P2P8</accession>
<dbReference type="InterPro" id="IPR052511">
    <property type="entry name" value="ATP-dep_Helicase"/>
</dbReference>
<evidence type="ECO:0000256" key="4">
    <source>
        <dbReference type="ARBA" id="ARBA00022806"/>
    </source>
</evidence>